<organism evidence="6 7">
    <name type="scientific">Bosea massiliensis</name>
    <dbReference type="NCBI Taxonomy" id="151419"/>
    <lineage>
        <taxon>Bacteria</taxon>
        <taxon>Pseudomonadati</taxon>
        <taxon>Pseudomonadota</taxon>
        <taxon>Alphaproteobacteria</taxon>
        <taxon>Hyphomicrobiales</taxon>
        <taxon>Boseaceae</taxon>
        <taxon>Bosea</taxon>
    </lineage>
</organism>
<evidence type="ECO:0000256" key="4">
    <source>
        <dbReference type="ARBA" id="ARBA00022840"/>
    </source>
</evidence>
<dbReference type="InterPro" id="IPR027417">
    <property type="entry name" value="P-loop_NTPase"/>
</dbReference>
<dbReference type="PANTHER" id="PTHR42781:SF4">
    <property type="entry name" value="SPERMIDINE_PUTRESCINE IMPORT ATP-BINDING PROTEIN POTA"/>
    <property type="match status" value="1"/>
</dbReference>
<dbReference type="EMBL" id="JBHSLU010000004">
    <property type="protein sequence ID" value="MFC5504058.1"/>
    <property type="molecule type" value="Genomic_DNA"/>
</dbReference>
<dbReference type="RefSeq" id="WP_377815163.1">
    <property type="nucleotide sequence ID" value="NZ_JBHSLU010000004.1"/>
</dbReference>
<feature type="domain" description="ABC transporter" evidence="5">
    <location>
        <begin position="26"/>
        <end position="256"/>
    </location>
</feature>
<dbReference type="InterPro" id="IPR008995">
    <property type="entry name" value="Mo/tungstate-bd_C_term_dom"/>
</dbReference>
<dbReference type="InterPro" id="IPR013611">
    <property type="entry name" value="Transp-assoc_OB_typ2"/>
</dbReference>
<dbReference type="SUPFAM" id="SSF52540">
    <property type="entry name" value="P-loop containing nucleoside triphosphate hydrolases"/>
    <property type="match status" value="1"/>
</dbReference>
<keyword evidence="7" id="KW-1185">Reference proteome</keyword>
<sequence length="373" mass="40448">MEKDVDGRDKPDHDGSARNVWIMSYLELAGLQKRYGASIAVDEVSLSVAKGESVALLGPSGCGKTTTLRMLAGLIAPDRGTIRVDGTEITRLPAHKRNMGYVFQSYALFPHLSVARNVAFGLEERGVARAEIARQVAEGLAMVQLGHLGERRPRELSGGQQQRVALARALVIRPSVLLLDESLSNLDAKLRDAMRHEIRSIQRSLGITTLFVTHDQVEALTMCDRIAVMNRGRIAQIGTAEDIYERPATRFVAEFVGRMNALPATRDGDGKVLLWGGRQQLAAPLEGAFDLFVRPQRMRIVAPSETVGETNLRVAGRVLRSVFVGDHVEVLVEGAGGQLTVEMPSGTALPAEGDEVAVIWPTADSLAFAREAA</sequence>
<protein>
    <submittedName>
        <fullName evidence="6">ABC transporter ATP-binding protein</fullName>
    </submittedName>
</protein>
<evidence type="ECO:0000256" key="2">
    <source>
        <dbReference type="ARBA" id="ARBA00022448"/>
    </source>
</evidence>
<accession>A0ABW0NWE0</accession>
<evidence type="ECO:0000256" key="3">
    <source>
        <dbReference type="ARBA" id="ARBA00022741"/>
    </source>
</evidence>
<dbReference type="SUPFAM" id="SSF50331">
    <property type="entry name" value="MOP-like"/>
    <property type="match status" value="1"/>
</dbReference>
<keyword evidence="3" id="KW-0547">Nucleotide-binding</keyword>
<dbReference type="Gene3D" id="3.40.50.300">
    <property type="entry name" value="P-loop containing nucleotide triphosphate hydrolases"/>
    <property type="match status" value="1"/>
</dbReference>
<evidence type="ECO:0000313" key="6">
    <source>
        <dbReference type="EMBL" id="MFC5504058.1"/>
    </source>
</evidence>
<keyword evidence="2" id="KW-0813">Transport</keyword>
<dbReference type="InterPro" id="IPR050093">
    <property type="entry name" value="ABC_SmlMolc_Importer"/>
</dbReference>
<dbReference type="Gene3D" id="2.40.50.100">
    <property type="match status" value="1"/>
</dbReference>
<reference evidence="7" key="1">
    <citation type="journal article" date="2019" name="Int. J. Syst. Evol. Microbiol.">
        <title>The Global Catalogue of Microorganisms (GCM) 10K type strain sequencing project: providing services to taxonomists for standard genome sequencing and annotation.</title>
        <authorList>
            <consortium name="The Broad Institute Genomics Platform"/>
            <consortium name="The Broad Institute Genome Sequencing Center for Infectious Disease"/>
            <person name="Wu L."/>
            <person name="Ma J."/>
        </authorList>
    </citation>
    <scope>NUCLEOTIDE SEQUENCE [LARGE SCALE GENOMIC DNA]</scope>
    <source>
        <strain evidence="7">CCUG 43117</strain>
    </source>
</reference>
<name>A0ABW0NWE0_9HYPH</name>
<dbReference type="PROSITE" id="PS00211">
    <property type="entry name" value="ABC_TRANSPORTER_1"/>
    <property type="match status" value="1"/>
</dbReference>
<evidence type="ECO:0000259" key="5">
    <source>
        <dbReference type="PROSITE" id="PS50893"/>
    </source>
</evidence>
<evidence type="ECO:0000256" key="1">
    <source>
        <dbReference type="ARBA" id="ARBA00005417"/>
    </source>
</evidence>
<dbReference type="PROSITE" id="PS50893">
    <property type="entry name" value="ABC_TRANSPORTER_2"/>
    <property type="match status" value="1"/>
</dbReference>
<dbReference type="PANTHER" id="PTHR42781">
    <property type="entry name" value="SPERMIDINE/PUTRESCINE IMPORT ATP-BINDING PROTEIN POTA"/>
    <property type="match status" value="1"/>
</dbReference>
<dbReference type="InterPro" id="IPR003593">
    <property type="entry name" value="AAA+_ATPase"/>
</dbReference>
<comment type="similarity">
    <text evidence="1">Belongs to the ABC transporter superfamily.</text>
</comment>
<dbReference type="Proteomes" id="UP001596060">
    <property type="component" value="Unassembled WGS sequence"/>
</dbReference>
<gene>
    <name evidence="6" type="ORF">ACFPN9_02160</name>
</gene>
<proteinExistence type="inferred from homology"/>
<comment type="caution">
    <text evidence="6">The sequence shown here is derived from an EMBL/GenBank/DDBJ whole genome shotgun (WGS) entry which is preliminary data.</text>
</comment>
<dbReference type="SMART" id="SM00382">
    <property type="entry name" value="AAA"/>
    <property type="match status" value="1"/>
</dbReference>
<dbReference type="Pfam" id="PF08402">
    <property type="entry name" value="TOBE_2"/>
    <property type="match status" value="1"/>
</dbReference>
<dbReference type="GO" id="GO:0005524">
    <property type="term" value="F:ATP binding"/>
    <property type="evidence" value="ECO:0007669"/>
    <property type="project" value="UniProtKB-KW"/>
</dbReference>
<dbReference type="InterPro" id="IPR017871">
    <property type="entry name" value="ABC_transporter-like_CS"/>
</dbReference>
<dbReference type="Pfam" id="PF00005">
    <property type="entry name" value="ABC_tran"/>
    <property type="match status" value="1"/>
</dbReference>
<dbReference type="InterPro" id="IPR003439">
    <property type="entry name" value="ABC_transporter-like_ATP-bd"/>
</dbReference>
<evidence type="ECO:0000313" key="7">
    <source>
        <dbReference type="Proteomes" id="UP001596060"/>
    </source>
</evidence>
<keyword evidence="4 6" id="KW-0067">ATP-binding</keyword>